<accession>A0A0A8ZP64</accession>
<proteinExistence type="predicted"/>
<reference evidence="1" key="2">
    <citation type="journal article" date="2015" name="Data Brief">
        <title>Shoot transcriptome of the giant reed, Arundo donax.</title>
        <authorList>
            <person name="Barrero R.A."/>
            <person name="Guerrero F.D."/>
            <person name="Moolhuijzen P."/>
            <person name="Goolsby J.A."/>
            <person name="Tidwell J."/>
            <person name="Bellgard S.E."/>
            <person name="Bellgard M.I."/>
        </authorList>
    </citation>
    <scope>NUCLEOTIDE SEQUENCE</scope>
    <source>
        <tissue evidence="1">Shoot tissue taken approximately 20 cm above the soil surface</tissue>
    </source>
</reference>
<name>A0A0A8ZP64_ARUDO</name>
<sequence>MTSGMDPCNSVKLLTCCPRVSSSISQTTGRDRKGSCIRIEITLFPSRELKSTPVYFDQSTNFKLA</sequence>
<organism evidence="1">
    <name type="scientific">Arundo donax</name>
    <name type="common">Giant reed</name>
    <name type="synonym">Donax arundinaceus</name>
    <dbReference type="NCBI Taxonomy" id="35708"/>
    <lineage>
        <taxon>Eukaryota</taxon>
        <taxon>Viridiplantae</taxon>
        <taxon>Streptophyta</taxon>
        <taxon>Embryophyta</taxon>
        <taxon>Tracheophyta</taxon>
        <taxon>Spermatophyta</taxon>
        <taxon>Magnoliopsida</taxon>
        <taxon>Liliopsida</taxon>
        <taxon>Poales</taxon>
        <taxon>Poaceae</taxon>
        <taxon>PACMAD clade</taxon>
        <taxon>Arundinoideae</taxon>
        <taxon>Arundineae</taxon>
        <taxon>Arundo</taxon>
    </lineage>
</organism>
<dbReference type="AlphaFoldDB" id="A0A0A8ZP64"/>
<dbReference type="EMBL" id="GBRH01261303">
    <property type="protein sequence ID" value="JAD36592.1"/>
    <property type="molecule type" value="Transcribed_RNA"/>
</dbReference>
<protein>
    <submittedName>
        <fullName evidence="1">Uncharacterized protein</fullName>
    </submittedName>
</protein>
<evidence type="ECO:0000313" key="1">
    <source>
        <dbReference type="EMBL" id="JAD36592.1"/>
    </source>
</evidence>
<reference evidence="1" key="1">
    <citation type="submission" date="2014-09" db="EMBL/GenBank/DDBJ databases">
        <authorList>
            <person name="Magalhaes I.L.F."/>
            <person name="Oliveira U."/>
            <person name="Santos F.R."/>
            <person name="Vidigal T.H.D.A."/>
            <person name="Brescovit A.D."/>
            <person name="Santos A.J."/>
        </authorList>
    </citation>
    <scope>NUCLEOTIDE SEQUENCE</scope>
    <source>
        <tissue evidence="1">Shoot tissue taken approximately 20 cm above the soil surface</tissue>
    </source>
</reference>